<organism evidence="2 3">
    <name type="scientific">Calderihabitans maritimus</name>
    <dbReference type="NCBI Taxonomy" id="1246530"/>
    <lineage>
        <taxon>Bacteria</taxon>
        <taxon>Bacillati</taxon>
        <taxon>Bacillota</taxon>
        <taxon>Clostridia</taxon>
        <taxon>Neomoorellales</taxon>
        <taxon>Calderihabitantaceae</taxon>
        <taxon>Calderihabitans</taxon>
    </lineage>
</organism>
<gene>
    <name evidence="2" type="ORF">KKC1_33410</name>
</gene>
<dbReference type="Proteomes" id="UP000197032">
    <property type="component" value="Unassembled WGS sequence"/>
</dbReference>
<dbReference type="EMBL" id="BDGJ01000207">
    <property type="protein sequence ID" value="GAW94230.1"/>
    <property type="molecule type" value="Genomic_DNA"/>
</dbReference>
<reference evidence="3" key="1">
    <citation type="journal article" date="2017" name="Appl. Environ. Microbiol.">
        <title>Genomic analysis of Calderihabitans maritimus KKC1, a thermophilic hydrogenogenic carboxydotrophic bacterium isolated from marine sediment.</title>
        <authorList>
            <person name="Omae K."/>
            <person name="Yoneda Y."/>
            <person name="Fukuyama Y."/>
            <person name="Yoshida T."/>
            <person name="Sako Y."/>
        </authorList>
    </citation>
    <scope>NUCLEOTIDE SEQUENCE [LARGE SCALE GENOMIC DNA]</scope>
    <source>
        <strain evidence="3">KKC1</strain>
    </source>
</reference>
<keyword evidence="3" id="KW-1185">Reference proteome</keyword>
<sequence>MGTLSDRINPRSENAYGHIYNRPKLLPERIGNSLKKELGRGKSEGRHWGEKFKRGTADAQAAE</sequence>
<protein>
    <submittedName>
        <fullName evidence="2">Uncharacterized protein</fullName>
    </submittedName>
</protein>
<comment type="caution">
    <text evidence="2">The sequence shown here is derived from an EMBL/GenBank/DDBJ whole genome shotgun (WGS) entry which is preliminary data.</text>
</comment>
<feature type="compositionally biased region" description="Basic and acidic residues" evidence="1">
    <location>
        <begin position="36"/>
        <end position="56"/>
    </location>
</feature>
<evidence type="ECO:0000256" key="1">
    <source>
        <dbReference type="SAM" id="MobiDB-lite"/>
    </source>
</evidence>
<feature type="region of interest" description="Disordered" evidence="1">
    <location>
        <begin position="36"/>
        <end position="63"/>
    </location>
</feature>
<evidence type="ECO:0000313" key="3">
    <source>
        <dbReference type="Proteomes" id="UP000197032"/>
    </source>
</evidence>
<name>A0A1Z5HY60_9FIRM</name>
<dbReference type="AlphaFoldDB" id="A0A1Z5HY60"/>
<accession>A0A1Z5HY60</accession>
<proteinExistence type="predicted"/>
<evidence type="ECO:0000313" key="2">
    <source>
        <dbReference type="EMBL" id="GAW94230.1"/>
    </source>
</evidence>